<evidence type="ECO:0000313" key="2">
    <source>
        <dbReference type="Proteomes" id="UP000215335"/>
    </source>
</evidence>
<keyword evidence="2" id="KW-1185">Reference proteome</keyword>
<dbReference type="Proteomes" id="UP000215335">
    <property type="component" value="Unassembled WGS sequence"/>
</dbReference>
<gene>
    <name evidence="1" type="ORF">TSAR_006694</name>
</gene>
<dbReference type="AlphaFoldDB" id="A0A232FGH3"/>
<sequence>MRSPSKIAKNGFLAVTPILSILQKKI</sequence>
<dbReference type="EMBL" id="NNAY01000266">
    <property type="protein sequence ID" value="OXU29620.1"/>
    <property type="molecule type" value="Genomic_DNA"/>
</dbReference>
<protein>
    <submittedName>
        <fullName evidence="1">Uncharacterized protein</fullName>
    </submittedName>
</protein>
<proteinExistence type="predicted"/>
<organism evidence="1 2">
    <name type="scientific">Trichomalopsis sarcophagae</name>
    <dbReference type="NCBI Taxonomy" id="543379"/>
    <lineage>
        <taxon>Eukaryota</taxon>
        <taxon>Metazoa</taxon>
        <taxon>Ecdysozoa</taxon>
        <taxon>Arthropoda</taxon>
        <taxon>Hexapoda</taxon>
        <taxon>Insecta</taxon>
        <taxon>Pterygota</taxon>
        <taxon>Neoptera</taxon>
        <taxon>Endopterygota</taxon>
        <taxon>Hymenoptera</taxon>
        <taxon>Apocrita</taxon>
        <taxon>Proctotrupomorpha</taxon>
        <taxon>Chalcidoidea</taxon>
        <taxon>Pteromalidae</taxon>
        <taxon>Pteromalinae</taxon>
        <taxon>Trichomalopsis</taxon>
    </lineage>
</organism>
<name>A0A232FGH3_9HYME</name>
<comment type="caution">
    <text evidence="1">The sequence shown here is derived from an EMBL/GenBank/DDBJ whole genome shotgun (WGS) entry which is preliminary data.</text>
</comment>
<evidence type="ECO:0000313" key="1">
    <source>
        <dbReference type="EMBL" id="OXU29620.1"/>
    </source>
</evidence>
<reference evidence="1 2" key="1">
    <citation type="journal article" date="2017" name="Curr. Biol.">
        <title>The Evolution of Venom by Co-option of Single-Copy Genes.</title>
        <authorList>
            <person name="Martinson E.O."/>
            <person name="Mrinalini"/>
            <person name="Kelkar Y.D."/>
            <person name="Chang C.H."/>
            <person name="Werren J.H."/>
        </authorList>
    </citation>
    <scope>NUCLEOTIDE SEQUENCE [LARGE SCALE GENOMIC DNA]</scope>
    <source>
        <strain evidence="1 2">Alberta</strain>
        <tissue evidence="1">Whole body</tissue>
    </source>
</reference>
<accession>A0A232FGH3</accession>